<feature type="region of interest" description="Disordered" evidence="1">
    <location>
        <begin position="1"/>
        <end position="30"/>
    </location>
</feature>
<comment type="caution">
    <text evidence="2">The sequence shown here is derived from an EMBL/GenBank/DDBJ whole genome shotgun (WGS) entry which is preliminary data.</text>
</comment>
<evidence type="ECO:0000256" key="1">
    <source>
        <dbReference type="SAM" id="MobiDB-lite"/>
    </source>
</evidence>
<proteinExistence type="predicted"/>
<feature type="compositionally biased region" description="Low complexity" evidence="1">
    <location>
        <begin position="1"/>
        <end position="13"/>
    </location>
</feature>
<accession>A0A0F4GXQ3</accession>
<reference evidence="2 3" key="1">
    <citation type="submission" date="2015-03" db="EMBL/GenBank/DDBJ databases">
        <title>RNA-seq based gene annotation and comparative genomics of four Zymoseptoria species reveal species-specific pathogenicity related genes and transposable element activity.</title>
        <authorList>
            <person name="Grandaubert J."/>
            <person name="Bhattacharyya A."/>
            <person name="Stukenbrock E.H."/>
        </authorList>
    </citation>
    <scope>NUCLEOTIDE SEQUENCE [LARGE SCALE GENOMIC DNA]</scope>
    <source>
        <strain evidence="2 3">Zb18110</strain>
    </source>
</reference>
<evidence type="ECO:0000313" key="2">
    <source>
        <dbReference type="EMBL" id="KJY02187.1"/>
    </source>
</evidence>
<name>A0A0F4GXQ3_9PEZI</name>
<dbReference type="Proteomes" id="UP000033647">
    <property type="component" value="Unassembled WGS sequence"/>
</dbReference>
<gene>
    <name evidence="2" type="ORF">TI39_contig83g00003</name>
</gene>
<keyword evidence="3" id="KW-1185">Reference proteome</keyword>
<dbReference type="AlphaFoldDB" id="A0A0F4GXQ3"/>
<dbReference type="EMBL" id="LAFY01000080">
    <property type="protein sequence ID" value="KJY02187.1"/>
    <property type="molecule type" value="Genomic_DNA"/>
</dbReference>
<sequence length="387" mass="42816">MTVSTTQKVTKTVGGCNNTPPPASTKRDTELELMADPGPDAETRLRSRTLQAIPDIWDLIRKQKDTVKTVCDCIQPEKTVMQTKTTTLTVTEYTIRKSTSTTGKPVATTSIKIATTATTTTGTHGVEREPGDGVPDAVIYKNSNHGLVFYIHVFNDRMVCSRIYDSVDKLFNRRFDRRFDFRLDHLFYDTGNFDVVFDNSSDFDNRTNFNDDRFYHLVCDNVWVNYIVFGNGVARVIHFDNAEPNGGFPQVKNNINSAQDAHSGTAYESLTSYNSDDHYIITAISQTTSYGSPEVATLSYWFAVTAVETATCTFTVQFGGVPVYTQTITSTDLPADGQASDYKQVVVPGLILGDGKVLEFDFSCTSTTTSAYEGKGVVSLDDIFLGF</sequence>
<organism evidence="2 3">
    <name type="scientific">Zymoseptoria brevis</name>
    <dbReference type="NCBI Taxonomy" id="1047168"/>
    <lineage>
        <taxon>Eukaryota</taxon>
        <taxon>Fungi</taxon>
        <taxon>Dikarya</taxon>
        <taxon>Ascomycota</taxon>
        <taxon>Pezizomycotina</taxon>
        <taxon>Dothideomycetes</taxon>
        <taxon>Dothideomycetidae</taxon>
        <taxon>Mycosphaerellales</taxon>
        <taxon>Mycosphaerellaceae</taxon>
        <taxon>Zymoseptoria</taxon>
    </lineage>
</organism>
<protein>
    <submittedName>
        <fullName evidence="2">Uncharacterized protein</fullName>
    </submittedName>
</protein>
<evidence type="ECO:0000313" key="3">
    <source>
        <dbReference type="Proteomes" id="UP000033647"/>
    </source>
</evidence>